<dbReference type="PANTHER" id="PTHR46929:SF3">
    <property type="entry name" value="MYB_SANT-LIKE DOMAIN-CONTAINING PROTEIN"/>
    <property type="match status" value="1"/>
</dbReference>
<dbReference type="InterPro" id="IPR024752">
    <property type="entry name" value="Myb/SANT-like_dom"/>
</dbReference>
<reference evidence="3 4" key="1">
    <citation type="journal article" date="2020" name="ISME J.">
        <title>Uncovering the hidden diversity of litter-decomposition mechanisms in mushroom-forming fungi.</title>
        <authorList>
            <person name="Floudas D."/>
            <person name="Bentzer J."/>
            <person name="Ahren D."/>
            <person name="Johansson T."/>
            <person name="Persson P."/>
            <person name="Tunlid A."/>
        </authorList>
    </citation>
    <scope>NUCLEOTIDE SEQUENCE [LARGE SCALE GENOMIC DNA]</scope>
    <source>
        <strain evidence="3 4">CBS 291.85</strain>
    </source>
</reference>
<sequence length="155" mass="17535">MYIGKKSNKENDNTSSCSSWKDEEDAVLVDELKLAKKNGKHAQSGWPKQVWTSCEERMKKEFPEDPKSAGKCQEHWNGTLKKNFKAVHALITKGSGWGWDPIKKHVTATDDVWEAFGKAHPVKVVGTLDNHPSHTIQKSRLQENGLIKGNREIEK</sequence>
<dbReference type="EMBL" id="JAACJM010000055">
    <property type="protein sequence ID" value="KAF5356403.1"/>
    <property type="molecule type" value="Genomic_DNA"/>
</dbReference>
<name>A0A8H5G168_9AGAR</name>
<gene>
    <name evidence="3" type="ORF">D9758_009549</name>
</gene>
<accession>A0A8H5G168</accession>
<dbReference type="Proteomes" id="UP000559256">
    <property type="component" value="Unassembled WGS sequence"/>
</dbReference>
<keyword evidence="4" id="KW-1185">Reference proteome</keyword>
<dbReference type="Pfam" id="PF12776">
    <property type="entry name" value="Myb_DNA-bind_3"/>
    <property type="match status" value="1"/>
</dbReference>
<evidence type="ECO:0000313" key="3">
    <source>
        <dbReference type="EMBL" id="KAF5356403.1"/>
    </source>
</evidence>
<feature type="region of interest" description="Disordered" evidence="1">
    <location>
        <begin position="1"/>
        <end position="22"/>
    </location>
</feature>
<dbReference type="AlphaFoldDB" id="A0A8H5G168"/>
<organism evidence="3 4">
    <name type="scientific">Tetrapyrgos nigripes</name>
    <dbReference type="NCBI Taxonomy" id="182062"/>
    <lineage>
        <taxon>Eukaryota</taxon>
        <taxon>Fungi</taxon>
        <taxon>Dikarya</taxon>
        <taxon>Basidiomycota</taxon>
        <taxon>Agaricomycotina</taxon>
        <taxon>Agaricomycetes</taxon>
        <taxon>Agaricomycetidae</taxon>
        <taxon>Agaricales</taxon>
        <taxon>Marasmiineae</taxon>
        <taxon>Marasmiaceae</taxon>
        <taxon>Tetrapyrgos</taxon>
    </lineage>
</organism>
<evidence type="ECO:0000256" key="1">
    <source>
        <dbReference type="SAM" id="MobiDB-lite"/>
    </source>
</evidence>
<evidence type="ECO:0000313" key="4">
    <source>
        <dbReference type="Proteomes" id="UP000559256"/>
    </source>
</evidence>
<evidence type="ECO:0000259" key="2">
    <source>
        <dbReference type="Pfam" id="PF12776"/>
    </source>
</evidence>
<dbReference type="PANTHER" id="PTHR46929">
    <property type="entry name" value="EXPRESSED PROTEIN"/>
    <property type="match status" value="1"/>
</dbReference>
<dbReference type="OrthoDB" id="76215at2759"/>
<feature type="domain" description="Myb/SANT-like" evidence="2">
    <location>
        <begin position="19"/>
        <end position="115"/>
    </location>
</feature>
<proteinExistence type="predicted"/>
<comment type="caution">
    <text evidence="3">The sequence shown here is derived from an EMBL/GenBank/DDBJ whole genome shotgun (WGS) entry which is preliminary data.</text>
</comment>
<protein>
    <recommendedName>
        <fullName evidence="2">Myb/SANT-like domain-containing protein</fullName>
    </recommendedName>
</protein>